<evidence type="ECO:0000313" key="1">
    <source>
        <dbReference type="EMBL" id="JAD97178.1"/>
    </source>
</evidence>
<name>A0A0A9EDV9_ARUDO</name>
<organism evidence="1">
    <name type="scientific">Arundo donax</name>
    <name type="common">Giant reed</name>
    <name type="synonym">Donax arundinaceus</name>
    <dbReference type="NCBI Taxonomy" id="35708"/>
    <lineage>
        <taxon>Eukaryota</taxon>
        <taxon>Viridiplantae</taxon>
        <taxon>Streptophyta</taxon>
        <taxon>Embryophyta</taxon>
        <taxon>Tracheophyta</taxon>
        <taxon>Spermatophyta</taxon>
        <taxon>Magnoliopsida</taxon>
        <taxon>Liliopsida</taxon>
        <taxon>Poales</taxon>
        <taxon>Poaceae</taxon>
        <taxon>PACMAD clade</taxon>
        <taxon>Arundinoideae</taxon>
        <taxon>Arundineae</taxon>
        <taxon>Arundo</taxon>
    </lineage>
</organism>
<dbReference type="AlphaFoldDB" id="A0A0A9EDV9"/>
<accession>A0A0A9EDV9</accession>
<reference evidence="1" key="1">
    <citation type="submission" date="2014-09" db="EMBL/GenBank/DDBJ databases">
        <authorList>
            <person name="Magalhaes I.L.F."/>
            <person name="Oliveira U."/>
            <person name="Santos F.R."/>
            <person name="Vidigal T.H.D.A."/>
            <person name="Brescovit A.D."/>
            <person name="Santos A.J."/>
        </authorList>
    </citation>
    <scope>NUCLEOTIDE SEQUENCE</scope>
    <source>
        <tissue evidence="1">Shoot tissue taken approximately 20 cm above the soil surface</tissue>
    </source>
</reference>
<proteinExistence type="predicted"/>
<protein>
    <submittedName>
        <fullName evidence="1">Uncharacterized protein</fullName>
    </submittedName>
</protein>
<reference evidence="1" key="2">
    <citation type="journal article" date="2015" name="Data Brief">
        <title>Shoot transcriptome of the giant reed, Arundo donax.</title>
        <authorList>
            <person name="Barrero R.A."/>
            <person name="Guerrero F.D."/>
            <person name="Moolhuijzen P."/>
            <person name="Goolsby J.A."/>
            <person name="Tidwell J."/>
            <person name="Bellgard S.E."/>
            <person name="Bellgard M.I."/>
        </authorList>
    </citation>
    <scope>NUCLEOTIDE SEQUENCE</scope>
    <source>
        <tissue evidence="1">Shoot tissue taken approximately 20 cm above the soil surface</tissue>
    </source>
</reference>
<dbReference type="EMBL" id="GBRH01200717">
    <property type="protein sequence ID" value="JAD97178.1"/>
    <property type="molecule type" value="Transcribed_RNA"/>
</dbReference>
<sequence>MYRVGVQLGRVQGSLTDPRLYIFSSRHPS</sequence>